<dbReference type="Gene3D" id="1.10.10.60">
    <property type="entry name" value="Homeodomain-like"/>
    <property type="match status" value="1"/>
</dbReference>
<feature type="domain" description="RNA polymerase sigma factor 54 DNA-binding" evidence="1">
    <location>
        <begin position="1"/>
        <end position="109"/>
    </location>
</feature>
<dbReference type="Pfam" id="PF04552">
    <property type="entry name" value="Sigma54_DBD"/>
    <property type="match status" value="1"/>
</dbReference>
<evidence type="ECO:0000313" key="3">
    <source>
        <dbReference type="Proteomes" id="UP001203665"/>
    </source>
</evidence>
<dbReference type="InterPro" id="IPR000394">
    <property type="entry name" value="RNA_pol_sigma_54"/>
</dbReference>
<dbReference type="PANTHER" id="PTHR32248:SF4">
    <property type="entry name" value="RNA POLYMERASE SIGMA-54 FACTOR"/>
    <property type="match status" value="1"/>
</dbReference>
<dbReference type="PANTHER" id="PTHR32248">
    <property type="entry name" value="RNA POLYMERASE SIGMA-54 FACTOR"/>
    <property type="match status" value="1"/>
</dbReference>
<name>A0ABT0XN88_9BACI</name>
<gene>
    <name evidence="2" type="ORF">NDM98_18835</name>
</gene>
<comment type="caution">
    <text evidence="2">The sequence shown here is derived from an EMBL/GenBank/DDBJ whole genome shotgun (WGS) entry which is preliminary data.</text>
</comment>
<dbReference type="PRINTS" id="PR00045">
    <property type="entry name" value="SIGMA54FCT"/>
</dbReference>
<dbReference type="Proteomes" id="UP001203665">
    <property type="component" value="Unassembled WGS sequence"/>
</dbReference>
<protein>
    <recommendedName>
        <fullName evidence="1">RNA polymerase sigma factor 54 DNA-binding domain-containing protein</fullName>
    </recommendedName>
</protein>
<evidence type="ECO:0000313" key="2">
    <source>
        <dbReference type="EMBL" id="MCM2677287.1"/>
    </source>
</evidence>
<keyword evidence="3" id="KW-1185">Reference proteome</keyword>
<dbReference type="PROSITE" id="PS50044">
    <property type="entry name" value="SIGMA54_3"/>
    <property type="match status" value="1"/>
</dbReference>
<sequence length="110" mass="12617">MNSLTLKEVALVMGVHESTVSRATSNKYAQTPRGLIELKSMFSSGYQSISKQTLKAWLKEFIQNEDKHHPLTDQELVSLYKQKDVDLSRRVIAKYRGELGIESSAKRKRY</sequence>
<evidence type="ECO:0000259" key="1">
    <source>
        <dbReference type="Pfam" id="PF04552"/>
    </source>
</evidence>
<proteinExistence type="predicted"/>
<reference evidence="2" key="1">
    <citation type="submission" date="2022-06" db="EMBL/GenBank/DDBJ databases">
        <title>Alkalicoccobacillus porphyridii sp. nov., isolated from a marine red alga, Porphyridium purpureum and reclassification of Shouchella plakortidis and Shouchella gibsonii as Alkalicoccobacillus plakortidis comb. nov. and Alkalicoccobacillus gibsonii comb. nov.</title>
        <authorList>
            <person name="Kim K.H."/>
            <person name="Lee J.K."/>
            <person name="Han D.M."/>
            <person name="Baek J.H."/>
            <person name="Jeon C.O."/>
        </authorList>
    </citation>
    <scope>NUCLEOTIDE SEQUENCE</scope>
    <source>
        <strain evidence="2">DSM 19153</strain>
    </source>
</reference>
<dbReference type="RefSeq" id="WP_251610917.1">
    <property type="nucleotide sequence ID" value="NZ_JAMQJY010000003.1"/>
</dbReference>
<accession>A0ABT0XN88</accession>
<organism evidence="2 3">
    <name type="scientific">Alkalicoccobacillus plakortidis</name>
    <dbReference type="NCBI Taxonomy" id="444060"/>
    <lineage>
        <taxon>Bacteria</taxon>
        <taxon>Bacillati</taxon>
        <taxon>Bacillota</taxon>
        <taxon>Bacilli</taxon>
        <taxon>Bacillales</taxon>
        <taxon>Bacillaceae</taxon>
        <taxon>Alkalicoccobacillus</taxon>
    </lineage>
</organism>
<dbReference type="InterPro" id="IPR007634">
    <property type="entry name" value="RNA_pol_sigma_54_DNA-bd"/>
</dbReference>
<dbReference type="EMBL" id="JAMQJY010000003">
    <property type="protein sequence ID" value="MCM2677287.1"/>
    <property type="molecule type" value="Genomic_DNA"/>
</dbReference>